<evidence type="ECO:0000313" key="4">
    <source>
        <dbReference type="Proteomes" id="UP000192927"/>
    </source>
</evidence>
<dbReference type="GO" id="GO:0016887">
    <property type="term" value="F:ATP hydrolysis activity"/>
    <property type="evidence" value="ECO:0007669"/>
    <property type="project" value="InterPro"/>
</dbReference>
<keyword evidence="3" id="KW-0378">Hydrolase</keyword>
<evidence type="ECO:0000313" key="3">
    <source>
        <dbReference type="EMBL" id="SLM33858.1"/>
    </source>
</evidence>
<dbReference type="PANTHER" id="PTHR46411">
    <property type="entry name" value="FAMILY ATPASE, PUTATIVE-RELATED"/>
    <property type="match status" value="1"/>
</dbReference>
<feature type="region of interest" description="Disordered" evidence="1">
    <location>
        <begin position="956"/>
        <end position="1028"/>
    </location>
</feature>
<feature type="compositionally biased region" description="Polar residues" evidence="1">
    <location>
        <begin position="1"/>
        <end position="22"/>
    </location>
</feature>
<accession>A0A1W5CSN1</accession>
<dbReference type="SUPFAM" id="SSF52540">
    <property type="entry name" value="P-loop containing nucleoside triphosphate hydrolases"/>
    <property type="match status" value="1"/>
</dbReference>
<reference evidence="4" key="1">
    <citation type="submission" date="2017-03" db="EMBL/GenBank/DDBJ databases">
        <authorList>
            <person name="Sharma R."/>
            <person name="Thines M."/>
        </authorList>
    </citation>
    <scope>NUCLEOTIDE SEQUENCE [LARGE SCALE GENOMIC DNA]</scope>
</reference>
<dbReference type="PANTHER" id="PTHR46411:SF2">
    <property type="entry name" value="AAA+ ATPASE DOMAIN-CONTAINING PROTEIN"/>
    <property type="match status" value="1"/>
</dbReference>
<dbReference type="InterPro" id="IPR027417">
    <property type="entry name" value="P-loop_NTPase"/>
</dbReference>
<evidence type="ECO:0000259" key="2">
    <source>
        <dbReference type="SMART" id="SM00382"/>
    </source>
</evidence>
<dbReference type="EMBL" id="FWEW01000140">
    <property type="protein sequence ID" value="SLM33858.1"/>
    <property type="molecule type" value="Genomic_DNA"/>
</dbReference>
<proteinExistence type="predicted"/>
<sequence>MASLILNTDDSADQTNEMSTPGITRRSSVSVAHRSHEHTRDEVNIVRIIGETLAIEKEHTVQQINEVEAESDNSGLSFEQDHTHCGHSLKQAFEAALTVKDLRDRVASLEKSLAELRGASKPKPAPDLEDAVPSAKTFFDLNPARIPSPKWHHPNYAEMRKSSVLAISVRKSTSSSDVKQIDLQLDTTDQIQNEVKFDDFETKRSRGPRDPNWHVGKVPDRLEINSPLLREDLLVSTGIDLGEKPVILTPFKLLVLYEQEIRHYLESREEIYKDLVNKARSTLALKAQRESTTNKEASAYVKDNPLLKTTLTRASIVEVTTAGPAIIAEAAEKASIADTALATTLKPALTAGEEAQFDAETVLSIKSARDRVDYLRCIVGFIDNDLQDIRTQRRHINDGTLKKIAFDDLWHLFNPGDLIIALNRGHYQAYRVLHVSGGRPLFSSERPSGGDNDYKEPAEESHKDWTRSDFNIDCFSTCFDGEEIAPIPRQFAIAEFEGERPITSLAAFPLKFVEDEASLRAKLLKRGKRFKDVAGVSHKNYSGLSMGTPPEEIDSDAIVDFATSFQYNDAWIPRFNWEIIDNKRYNAVIDQNPHRMMTPMKLDDERLSEQHYELLPVGVNAYVLRHRRWYVLNLDLLKDVDSDEAGLEENGFKDLVIPLDYKDIVEALVKNHSRGTRPTSGEAEKEQQVDLVKGKGKGIIILLHGVPGVGKTSTAECVAAFTKRPLYPITCGDIGDTAESVERNLEHHFRLAHQWGCVLLLDEADVFLGKRSGENITRNGLVSVFLRVLEYYAGILFLTTNRVGSFDEAFRSRIHLSLYYPPLDKDSMTKIWKNNLDRIERSGRLAFNREKIMGFADKLFKTGTRWNGRQIRNAFQTAISLAGYDQTQKLTLDPSHVPAKPKLTKDHFKKVAKASADFDEYVKEVMGGQGYSEKAEIEELRADAFRIDSVSSKPKIRAMRRPTSTLSKADSSINGDSDEDGKERRKDKERKMRRDKDREKEKEKMESARRGKESYAAVSSSDYSGTSD</sequence>
<dbReference type="AlphaFoldDB" id="A0A1W5CSN1"/>
<feature type="compositionally biased region" description="Basic and acidic residues" evidence="1">
    <location>
        <begin position="981"/>
        <end position="1013"/>
    </location>
</feature>
<feature type="compositionally biased region" description="Polar residues" evidence="1">
    <location>
        <begin position="962"/>
        <end position="975"/>
    </location>
</feature>
<feature type="region of interest" description="Disordered" evidence="1">
    <location>
        <begin position="1"/>
        <end position="37"/>
    </location>
</feature>
<dbReference type="InterPro" id="IPR054289">
    <property type="entry name" value="DUF7025"/>
</dbReference>
<dbReference type="SMART" id="SM00382">
    <property type="entry name" value="AAA"/>
    <property type="match status" value="1"/>
</dbReference>
<dbReference type="InterPro" id="IPR056599">
    <property type="entry name" value="AAA_lid_fung"/>
</dbReference>
<protein>
    <submittedName>
        <fullName evidence="3">p-loop containing nucleoside triphosphate hydrolase</fullName>
    </submittedName>
</protein>
<name>A0A1W5CSN1_9LECA</name>
<dbReference type="InterPro" id="IPR003959">
    <property type="entry name" value="ATPase_AAA_core"/>
</dbReference>
<feature type="compositionally biased region" description="Polar residues" evidence="1">
    <location>
        <begin position="1017"/>
        <end position="1028"/>
    </location>
</feature>
<dbReference type="CDD" id="cd19481">
    <property type="entry name" value="RecA-like_protease"/>
    <property type="match status" value="1"/>
</dbReference>
<evidence type="ECO:0000256" key="1">
    <source>
        <dbReference type="SAM" id="MobiDB-lite"/>
    </source>
</evidence>
<dbReference type="Gene3D" id="3.40.50.300">
    <property type="entry name" value="P-loop containing nucleotide triphosphate hydrolases"/>
    <property type="match status" value="1"/>
</dbReference>
<keyword evidence="4" id="KW-1185">Reference proteome</keyword>
<dbReference type="Pfam" id="PF23232">
    <property type="entry name" value="AAA_lid_13"/>
    <property type="match status" value="1"/>
</dbReference>
<organism evidence="3 4">
    <name type="scientific">Lasallia pustulata</name>
    <dbReference type="NCBI Taxonomy" id="136370"/>
    <lineage>
        <taxon>Eukaryota</taxon>
        <taxon>Fungi</taxon>
        <taxon>Dikarya</taxon>
        <taxon>Ascomycota</taxon>
        <taxon>Pezizomycotina</taxon>
        <taxon>Lecanoromycetes</taxon>
        <taxon>OSLEUM clade</taxon>
        <taxon>Umbilicariomycetidae</taxon>
        <taxon>Umbilicariales</taxon>
        <taxon>Umbilicariaceae</taxon>
        <taxon>Lasallia</taxon>
    </lineage>
</organism>
<dbReference type="Proteomes" id="UP000192927">
    <property type="component" value="Unassembled WGS sequence"/>
</dbReference>
<dbReference type="GO" id="GO:0005524">
    <property type="term" value="F:ATP binding"/>
    <property type="evidence" value="ECO:0007669"/>
    <property type="project" value="InterPro"/>
</dbReference>
<dbReference type="Pfam" id="PF00004">
    <property type="entry name" value="AAA"/>
    <property type="match status" value="1"/>
</dbReference>
<feature type="domain" description="AAA+ ATPase" evidence="2">
    <location>
        <begin position="697"/>
        <end position="824"/>
    </location>
</feature>
<dbReference type="InterPro" id="IPR003593">
    <property type="entry name" value="AAA+_ATPase"/>
</dbReference>
<dbReference type="Pfam" id="PF22942">
    <property type="entry name" value="DUF7025"/>
    <property type="match status" value="1"/>
</dbReference>